<dbReference type="Proteomes" id="UP000638462">
    <property type="component" value="Unassembled WGS sequence"/>
</dbReference>
<gene>
    <name evidence="2" type="ORF">GCM10008027_13890</name>
</gene>
<comment type="caution">
    <text evidence="2">The sequence shown here is derived from an EMBL/GenBank/DDBJ whole genome shotgun (WGS) entry which is preliminary data.</text>
</comment>
<proteinExistence type="predicted"/>
<keyword evidence="1" id="KW-0732">Signal</keyword>
<keyword evidence="3" id="KW-1185">Reference proteome</keyword>
<feature type="signal peptide" evidence="1">
    <location>
        <begin position="1"/>
        <end position="20"/>
    </location>
</feature>
<evidence type="ECO:0000256" key="1">
    <source>
        <dbReference type="SAM" id="SignalP"/>
    </source>
</evidence>
<organism evidence="2 3">
    <name type="scientific">Pseudoalteromonas gelatinilytica</name>
    <dbReference type="NCBI Taxonomy" id="1703256"/>
    <lineage>
        <taxon>Bacteria</taxon>
        <taxon>Pseudomonadati</taxon>
        <taxon>Pseudomonadota</taxon>
        <taxon>Gammaproteobacteria</taxon>
        <taxon>Alteromonadales</taxon>
        <taxon>Pseudoalteromonadaceae</taxon>
        <taxon>Pseudoalteromonas</taxon>
    </lineage>
</organism>
<evidence type="ECO:0000313" key="2">
    <source>
        <dbReference type="EMBL" id="GGE90232.1"/>
    </source>
</evidence>
<dbReference type="Pfam" id="PF14052">
    <property type="entry name" value="Caps_assemb_Wzi"/>
    <property type="match status" value="1"/>
</dbReference>
<dbReference type="RefSeq" id="WP_188727988.1">
    <property type="nucleotide sequence ID" value="NZ_BMIT01000004.1"/>
</dbReference>
<protein>
    <submittedName>
        <fullName evidence="2">Outer membrane protein in capsule/EPS biosynthesis locus</fullName>
    </submittedName>
</protein>
<dbReference type="InterPro" id="IPR038636">
    <property type="entry name" value="Wzi_sf"/>
</dbReference>
<dbReference type="InterPro" id="IPR026950">
    <property type="entry name" value="Caps_assemb_Wzi"/>
</dbReference>
<name>A0ABQ1TE56_9GAMM</name>
<feature type="chain" id="PRO_5047242300" evidence="1">
    <location>
        <begin position="21"/>
        <end position="524"/>
    </location>
</feature>
<dbReference type="EMBL" id="BMIT01000004">
    <property type="protein sequence ID" value="GGE90232.1"/>
    <property type="molecule type" value="Genomic_DNA"/>
</dbReference>
<accession>A0ABQ1TE56</accession>
<dbReference type="Gene3D" id="2.40.160.130">
    <property type="entry name" value="Capsule assembly protein Wzi"/>
    <property type="match status" value="1"/>
</dbReference>
<sequence length="524" mass="58359">MPKKTLLLLALASAFSLPLAAEPWVKPDDYGLRADIQLLADTGVIKAPVTTYPLMWNSFINELNDTTLEQLPSFVQDALLRVKHRYKAENTEQHNFHTEVFLSTDTLPATSFGATNTQKSEATVAYSYLGESLAGKLAVNYRSDGRKCYLEGMDQSDIAEDHQALTDCDDITFDHSYLAYKIGNWVFRAGAVEQFWGPGVDNSLILTANSKPLQAFSISREKATAFESAWLSWIGPWSLTTQMAKLESTRAVPDALLWSSRVNFRPIQQLEVALSWSAQWGGDGEPQSISEFFDMVSGKSTCPDGSQDCTEAEKSKLGNQLAGIDLRWSDTLYSYPYAIYVSTIGEDASSYFKPADRAYLAGVETTIPFAEQNIKVNIEYIDTVVSCSGDESVPGAVISYNCYYEHGKYNSGYRYQGRTIGSTFDNDTESLVLTVLGQHRNGNDWQVKLRQVDYNNDNVDLYPSNPDLGHTITKNAIDSTQLELRYRMLALQGRISFGALAAKNKSMGESDTETSAFMKYEMNF</sequence>
<evidence type="ECO:0000313" key="3">
    <source>
        <dbReference type="Proteomes" id="UP000638462"/>
    </source>
</evidence>
<reference evidence="3" key="1">
    <citation type="journal article" date="2019" name="Int. J. Syst. Evol. Microbiol.">
        <title>The Global Catalogue of Microorganisms (GCM) 10K type strain sequencing project: providing services to taxonomists for standard genome sequencing and annotation.</title>
        <authorList>
            <consortium name="The Broad Institute Genomics Platform"/>
            <consortium name="The Broad Institute Genome Sequencing Center for Infectious Disease"/>
            <person name="Wu L."/>
            <person name="Ma J."/>
        </authorList>
    </citation>
    <scope>NUCLEOTIDE SEQUENCE [LARGE SCALE GENOMIC DNA]</scope>
    <source>
        <strain evidence="3">CGMCC 1.15394</strain>
    </source>
</reference>